<name>A0AA47P6T0_MERPO</name>
<sequence length="1234" mass="132555">MFFISHGHEHRAPLLPAVLYDGYTMVEAGVCVLTCVCDSLDSNMNREDRNVLRMKERERRNQEIQQGGGEAFPANSPLFPEPYKVSCKEDKLSSRIQSMLGNYDEMKEPIGGDTMPKLGGKPSSTTTSSEEKSSQALFGGDQRGNSSSSSNNNNNNNNSNSQGSKWTPVGPAAGSSSSQSQKRSSLQGGHSSQRGGSQRHSEGREKKSSKHSSGEHAKSSPAKGSLSSTAAGSSSGVSSSGGGHSRSSMSADQHHGKEQRYRKSPRDREANWDSPSRVHTSFPSGPHSGQAFPPSLMSKPGSMQQKPTAYVRPMDGQETAEPKSSQGESYSGQSHSGTMGEMKSNGKASLSKLKIPSQPVEGSGDANCVDEILKEMTQSWPPPLTAIHTPCKTEPSKFPFPTKDSQHSGFPGGHKRCRDASKSSGSHQSKACEDQPNMLEDDLKLSSSEDSDGEQDSAKNTSRNTSTSNNSNNSEGADHSRDDSSSRSGSESSSGSDSESESSSTDSEANEAPRPASPEPEQHMANKWQLNNWFKKAKQFSPASPVEGANVPTKYKKEGRDNGSGRSYGGQGGSKDPGAPTPGRDLRPAQKGAEGARGRQKSPAQSDGGGATQRRTVGKKQPKKSEKPPVVEEPKGGLRVESEPAPEIPPHRPKAATKGSRKPSIKKEPKSSPRPTAAATTTTTAPISAATTTGAAAGSAATTAATTTATTTATDKRKTKAPTKTSQKSREFVETESSSSSDSEENDSIPSSSQTPKDLPILLGDKSLLSPLSDPEEQYLARPPPHQVLLVKIDLSLLTRIPGRPYKEPAEIKVERDDSLDRDGKQSSGKNSSKGKRKHKNDEEGTKPDSKRCKQEEKSLSHHKNSSKESKRSVEKKEEPVPSPSISGPQRTPKAEHHSRKRTVSQSSTSLSSGAGSGKEGSHAPKGTSTSKHRKGEDKGRSARDGKDKSSKGCDNLLAVLPLSTDGSKSQRSKLLFEDRVHSADYYLQEAKKLKHNADALLDRFEKAVYYLDAVVSFIECGNALERSVQEAKSPFPMYAETVELIKYTMKLKSYMAPDATPADKRLAVLCLRCQSLLYLRLFKLRKESALKYSKTLTEHLKNSLSNTQAPSPGMGNSKAASMPSPVSPKLSPGSAASNTSSGGGGGGSSSSSVTIPQRIHQMAASYVQVTSNFLYATEVWDQAEQLAKEQKEFFVELDKVMGPLIFNTSSMTEMVRFTRQGLHWLRLDAKLIP</sequence>
<dbReference type="Gene3D" id="6.10.250.2670">
    <property type="match status" value="1"/>
</dbReference>
<feature type="compositionally biased region" description="Basic and acidic residues" evidence="5">
    <location>
        <begin position="805"/>
        <end position="825"/>
    </location>
</feature>
<proteinExistence type="inferred from homology"/>
<feature type="compositionally biased region" description="Basic and acidic residues" evidence="5">
    <location>
        <begin position="476"/>
        <end position="485"/>
    </location>
</feature>
<evidence type="ECO:0000313" key="7">
    <source>
        <dbReference type="EMBL" id="KAK0152941.1"/>
    </source>
</evidence>
<evidence type="ECO:0000256" key="3">
    <source>
        <dbReference type="ARBA" id="ARBA00022553"/>
    </source>
</evidence>
<feature type="region of interest" description="Disordered" evidence="5">
    <location>
        <begin position="1102"/>
        <end position="1154"/>
    </location>
</feature>
<feature type="compositionally biased region" description="Low complexity" evidence="5">
    <location>
        <begin position="905"/>
        <end position="914"/>
    </location>
</feature>
<feature type="region of interest" description="Disordered" evidence="5">
    <location>
        <begin position="379"/>
        <end position="954"/>
    </location>
</feature>
<organism evidence="7 8">
    <name type="scientific">Merluccius polli</name>
    <name type="common">Benguela hake</name>
    <name type="synonym">Merluccius cadenati</name>
    <dbReference type="NCBI Taxonomy" id="89951"/>
    <lineage>
        <taxon>Eukaryota</taxon>
        <taxon>Metazoa</taxon>
        <taxon>Chordata</taxon>
        <taxon>Craniata</taxon>
        <taxon>Vertebrata</taxon>
        <taxon>Euteleostomi</taxon>
        <taxon>Actinopterygii</taxon>
        <taxon>Neopterygii</taxon>
        <taxon>Teleostei</taxon>
        <taxon>Neoteleostei</taxon>
        <taxon>Acanthomorphata</taxon>
        <taxon>Zeiogadaria</taxon>
        <taxon>Gadariae</taxon>
        <taxon>Gadiformes</taxon>
        <taxon>Gadoidei</taxon>
        <taxon>Merlucciidae</taxon>
        <taxon>Merluccius</taxon>
    </lineage>
</organism>
<comment type="caution">
    <text evidence="7">The sequence shown here is derived from an EMBL/GenBank/DDBJ whole genome shotgun (WGS) entry which is preliminary data.</text>
</comment>
<dbReference type="GO" id="GO:0032783">
    <property type="term" value="C:super elongation complex"/>
    <property type="evidence" value="ECO:0007669"/>
    <property type="project" value="TreeGrafter"/>
</dbReference>
<dbReference type="PANTHER" id="PTHR10528:SF15">
    <property type="entry name" value="AF4_FMR2 FAMILY MEMBER 4"/>
    <property type="match status" value="1"/>
</dbReference>
<keyword evidence="4" id="KW-0539">Nucleus</keyword>
<feature type="compositionally biased region" description="Low complexity" evidence="5">
    <location>
        <begin position="460"/>
        <end position="474"/>
    </location>
</feature>
<evidence type="ECO:0000256" key="1">
    <source>
        <dbReference type="ARBA" id="ARBA00004123"/>
    </source>
</evidence>
<feature type="compositionally biased region" description="Polar residues" evidence="5">
    <location>
        <begin position="322"/>
        <end position="337"/>
    </location>
</feature>
<feature type="compositionally biased region" description="Polar residues" evidence="5">
    <location>
        <begin position="273"/>
        <end position="283"/>
    </location>
</feature>
<feature type="compositionally biased region" description="Basic and acidic residues" evidence="5">
    <location>
        <begin position="935"/>
        <end position="952"/>
    </location>
</feature>
<feature type="compositionally biased region" description="Basic and acidic residues" evidence="5">
    <location>
        <begin position="252"/>
        <end position="271"/>
    </location>
</feature>
<comment type="similarity">
    <text evidence="2">Belongs to the AF4 family.</text>
</comment>
<dbReference type="GO" id="GO:0010468">
    <property type="term" value="P:regulation of gene expression"/>
    <property type="evidence" value="ECO:0007669"/>
    <property type="project" value="InterPro"/>
</dbReference>
<evidence type="ECO:0000313" key="8">
    <source>
        <dbReference type="Proteomes" id="UP001174136"/>
    </source>
</evidence>
<dbReference type="AlphaFoldDB" id="A0AA47P6T0"/>
<evidence type="ECO:0000256" key="2">
    <source>
        <dbReference type="ARBA" id="ARBA00007354"/>
    </source>
</evidence>
<dbReference type="EMBL" id="JAOPHQ010000878">
    <property type="protein sequence ID" value="KAK0152941.1"/>
    <property type="molecule type" value="Genomic_DNA"/>
</dbReference>
<dbReference type="Proteomes" id="UP001174136">
    <property type="component" value="Unassembled WGS sequence"/>
</dbReference>
<evidence type="ECO:0000259" key="6">
    <source>
        <dbReference type="Pfam" id="PF18876"/>
    </source>
</evidence>
<feature type="compositionally biased region" description="Basic and acidic residues" evidence="5">
    <location>
        <begin position="199"/>
        <end position="218"/>
    </location>
</feature>
<keyword evidence="3" id="KW-0597">Phosphoprotein</keyword>
<feature type="compositionally biased region" description="Basic and acidic residues" evidence="5">
    <location>
        <begin position="840"/>
        <end position="880"/>
    </location>
</feature>
<dbReference type="Pfam" id="PF05110">
    <property type="entry name" value="AF-4"/>
    <property type="match status" value="1"/>
</dbReference>
<dbReference type="InterPro" id="IPR007797">
    <property type="entry name" value="AF4/FMR2"/>
</dbReference>
<feature type="compositionally biased region" description="Low complexity" evidence="5">
    <location>
        <begin position="219"/>
        <end position="238"/>
    </location>
</feature>
<feature type="compositionally biased region" description="Basic and acidic residues" evidence="5">
    <location>
        <begin position="623"/>
        <end position="642"/>
    </location>
</feature>
<dbReference type="Pfam" id="PF18875">
    <property type="entry name" value="AF4_int"/>
    <property type="match status" value="1"/>
</dbReference>
<gene>
    <name evidence="7" type="primary">AFF4_1</name>
    <name evidence="7" type="ORF">N1851_005404</name>
</gene>
<feature type="compositionally biased region" description="Low complexity" evidence="5">
    <location>
        <begin position="673"/>
        <end position="713"/>
    </location>
</feature>
<protein>
    <submittedName>
        <fullName evidence="7">AF4/FMR2 family member 4</fullName>
    </submittedName>
</protein>
<dbReference type="PANTHER" id="PTHR10528">
    <property type="entry name" value="AF4/FMR2 FAMILY MEMBER"/>
    <property type="match status" value="1"/>
</dbReference>
<dbReference type="InterPro" id="IPR043639">
    <property type="entry name" value="AF4_int"/>
</dbReference>
<feature type="compositionally biased region" description="Low complexity" evidence="5">
    <location>
        <begin position="486"/>
        <end position="507"/>
    </location>
</feature>
<feature type="compositionally biased region" description="Gly residues" evidence="5">
    <location>
        <begin position="566"/>
        <end position="575"/>
    </location>
</feature>
<evidence type="ECO:0000256" key="5">
    <source>
        <dbReference type="SAM" id="MobiDB-lite"/>
    </source>
</evidence>
<feature type="compositionally biased region" description="Low complexity" evidence="5">
    <location>
        <begin position="174"/>
        <end position="198"/>
    </location>
</feature>
<reference evidence="7" key="1">
    <citation type="journal article" date="2023" name="Front. Mar. Sci.">
        <title>A new Merluccius polli reference genome to investigate the effects of global change in West African waters.</title>
        <authorList>
            <person name="Mateo J.L."/>
            <person name="Blanco-Fernandez C."/>
            <person name="Garcia-Vazquez E."/>
            <person name="Machado-Schiaffino G."/>
        </authorList>
    </citation>
    <scope>NUCLEOTIDE SEQUENCE</scope>
    <source>
        <strain evidence="7">C29</strain>
        <tissue evidence="7">Fin</tissue>
    </source>
</reference>
<accession>A0AA47P6T0</accession>
<feature type="compositionally biased region" description="Low complexity" evidence="5">
    <location>
        <begin position="145"/>
        <end position="161"/>
    </location>
</feature>
<dbReference type="InterPro" id="IPR043640">
    <property type="entry name" value="AF4/FMR2_CHD"/>
</dbReference>
<comment type="subcellular location">
    <subcellularLocation>
        <location evidence="1">Nucleus</location>
    </subcellularLocation>
</comment>
<feature type="region of interest" description="Disordered" evidence="5">
    <location>
        <begin position="100"/>
        <end position="365"/>
    </location>
</feature>
<dbReference type="Pfam" id="PF18876">
    <property type="entry name" value="AFF4_CHD"/>
    <property type="match status" value="1"/>
</dbReference>
<keyword evidence="8" id="KW-1185">Reference proteome</keyword>
<evidence type="ECO:0000256" key="4">
    <source>
        <dbReference type="ARBA" id="ARBA00023242"/>
    </source>
</evidence>
<feature type="compositionally biased region" description="Basic residues" evidence="5">
    <location>
        <begin position="651"/>
        <end position="664"/>
    </location>
</feature>
<feature type="domain" description="AF4/FMR2 C-terminal homology" evidence="6">
    <location>
        <begin position="968"/>
        <end position="1232"/>
    </location>
</feature>
<feature type="compositionally biased region" description="Low complexity" evidence="5">
    <location>
        <begin position="1132"/>
        <end position="1141"/>
    </location>
</feature>